<sequence length="516" mass="57650">MMSKSTRIIHALLALLCGASATLAFAPYGIWPLAFFSVTAFFILINQRSAKSAALLGFFWGLGQFGTGISWVYHSIAKFGGLPLPAGIVIMLLLIAYLALYPALFAYLTNRFFNPQHCRPWLRYLIAMPLLWLLCDAIRGSLFTGFPWLYLGYSQIDSPLSAIAPVFGVQGITLAIILCASALAWSLKWRSLKPLTTLMVVAGVCALCWWGQPKWLKAGEQSYQVSMIQGNIPQHLKWQPQMRGITLMRYFELTRQHWDSDIIIWPEAALPVFETDVPEYLASVDSAARKNGVSVLTGIIDLRPNHGDIYNSILVLGDSEQDSYNYDTAQRYNKNHLVPFGEFVPFESLLRKLGPLFNLPMSSFNRGPRIQPNLIAHGLSMASALCYEIAFSGLVRSNVHANTGAILTLSNDAWFGNTIGPHQHLEIARMRALELGRPVLRATNTGITAAIDLNGQLMATLPQFKTQVLTTTIHPGVGATPFWKWGYRPLWIASILLTIWGLWQRRKQKKVLSQRQ</sequence>
<protein>
    <recommendedName>
        <fullName evidence="9">Apolipoprotein N-acyltransferase</fullName>
        <shortName evidence="9">ALP N-acyltransferase</shortName>
        <ecNumber evidence="9">2.3.1.269</ecNumber>
    </recommendedName>
</protein>
<feature type="transmembrane region" description="Helical" evidence="9">
    <location>
        <begin position="30"/>
        <end position="46"/>
    </location>
</feature>
<evidence type="ECO:0000313" key="11">
    <source>
        <dbReference type="EMBL" id="CAH0534030.1"/>
    </source>
</evidence>
<gene>
    <name evidence="11" type="primary">lnt_2</name>
    <name evidence="9" type="synonym">lnt</name>
    <name evidence="11" type="ORF">VST7929_01931</name>
</gene>
<dbReference type="InterPro" id="IPR003010">
    <property type="entry name" value="C-N_Hydrolase"/>
</dbReference>
<dbReference type="PANTHER" id="PTHR38686:SF1">
    <property type="entry name" value="APOLIPOPROTEIN N-ACYLTRANSFERASE"/>
    <property type="match status" value="1"/>
</dbReference>
<evidence type="ECO:0000259" key="10">
    <source>
        <dbReference type="PROSITE" id="PS50263"/>
    </source>
</evidence>
<dbReference type="EMBL" id="CAKLDI010000001">
    <property type="protein sequence ID" value="CAH0534030.1"/>
    <property type="molecule type" value="Genomic_DNA"/>
</dbReference>
<dbReference type="Pfam" id="PF00795">
    <property type="entry name" value="CN_hydrolase"/>
    <property type="match status" value="1"/>
</dbReference>
<dbReference type="InterPro" id="IPR036526">
    <property type="entry name" value="C-N_Hydrolase_sf"/>
</dbReference>
<evidence type="ECO:0000256" key="9">
    <source>
        <dbReference type="HAMAP-Rule" id="MF_01148"/>
    </source>
</evidence>
<evidence type="ECO:0000313" key="12">
    <source>
        <dbReference type="Proteomes" id="UP000838672"/>
    </source>
</evidence>
<feature type="transmembrane region" description="Helical" evidence="9">
    <location>
        <begin position="86"/>
        <end position="109"/>
    </location>
</feature>
<dbReference type="Pfam" id="PF20154">
    <property type="entry name" value="LNT_N"/>
    <property type="match status" value="1"/>
</dbReference>
<comment type="pathway">
    <text evidence="9">Protein modification; lipoprotein biosynthesis (N-acyl transfer).</text>
</comment>
<comment type="similarity">
    <text evidence="2 9">Belongs to the CN hydrolase family. Apolipoprotein N-acyltransferase subfamily.</text>
</comment>
<comment type="caution">
    <text evidence="11">The sequence shown here is derived from an EMBL/GenBank/DDBJ whole genome shotgun (WGS) entry which is preliminary data.</text>
</comment>
<feature type="transmembrane region" description="Helical" evidence="9">
    <location>
        <begin position="162"/>
        <end position="183"/>
    </location>
</feature>
<keyword evidence="7 9" id="KW-0472">Membrane</keyword>
<dbReference type="PANTHER" id="PTHR38686">
    <property type="entry name" value="APOLIPOPROTEIN N-ACYLTRANSFERASE"/>
    <property type="match status" value="1"/>
</dbReference>
<dbReference type="PROSITE" id="PS50263">
    <property type="entry name" value="CN_HYDROLASE"/>
    <property type="match status" value="1"/>
</dbReference>
<feature type="transmembrane region" description="Helical" evidence="9">
    <location>
        <begin position="53"/>
        <end position="74"/>
    </location>
</feature>
<keyword evidence="12" id="KW-1185">Reference proteome</keyword>
<evidence type="ECO:0000256" key="5">
    <source>
        <dbReference type="ARBA" id="ARBA00022692"/>
    </source>
</evidence>
<accession>A0ABN8DVU4</accession>
<proteinExistence type="inferred from homology"/>
<name>A0ABN8DVU4_9VIBR</name>
<organism evidence="11 12">
    <name type="scientific">Vibrio stylophorae</name>
    <dbReference type="NCBI Taxonomy" id="659351"/>
    <lineage>
        <taxon>Bacteria</taxon>
        <taxon>Pseudomonadati</taxon>
        <taxon>Pseudomonadota</taxon>
        <taxon>Gammaproteobacteria</taxon>
        <taxon>Vibrionales</taxon>
        <taxon>Vibrionaceae</taxon>
        <taxon>Vibrio</taxon>
    </lineage>
</organism>
<evidence type="ECO:0000256" key="6">
    <source>
        <dbReference type="ARBA" id="ARBA00022989"/>
    </source>
</evidence>
<comment type="catalytic activity">
    <reaction evidence="9">
        <text>N-terminal S-1,2-diacyl-sn-glyceryl-L-cysteinyl-[lipoprotein] + a glycerophospholipid = N-acyl-S-1,2-diacyl-sn-glyceryl-L-cysteinyl-[lipoprotein] + a 2-acyl-sn-glycero-3-phospholipid + H(+)</text>
        <dbReference type="Rhea" id="RHEA:48228"/>
        <dbReference type="Rhea" id="RHEA-COMP:14681"/>
        <dbReference type="Rhea" id="RHEA-COMP:14684"/>
        <dbReference type="ChEBI" id="CHEBI:15378"/>
        <dbReference type="ChEBI" id="CHEBI:136912"/>
        <dbReference type="ChEBI" id="CHEBI:140656"/>
        <dbReference type="ChEBI" id="CHEBI:140657"/>
        <dbReference type="ChEBI" id="CHEBI:140660"/>
        <dbReference type="EC" id="2.3.1.269"/>
    </reaction>
</comment>
<evidence type="ECO:0000256" key="4">
    <source>
        <dbReference type="ARBA" id="ARBA00022679"/>
    </source>
</evidence>
<comment type="function">
    <text evidence="9">Catalyzes the phospholipid dependent N-acylation of the N-terminal cysteine of apolipoprotein, the last step in lipoprotein maturation.</text>
</comment>
<keyword evidence="4 9" id="KW-0808">Transferase</keyword>
<dbReference type="GO" id="GO:0016746">
    <property type="term" value="F:acyltransferase activity"/>
    <property type="evidence" value="ECO:0007669"/>
    <property type="project" value="UniProtKB-KW"/>
</dbReference>
<feature type="transmembrane region" description="Helical" evidence="9">
    <location>
        <begin position="485"/>
        <end position="503"/>
    </location>
</feature>
<reference evidence="11" key="1">
    <citation type="submission" date="2021-11" db="EMBL/GenBank/DDBJ databases">
        <authorList>
            <person name="Rodrigo-Torres L."/>
            <person name="Arahal R. D."/>
            <person name="Lucena T."/>
        </authorList>
    </citation>
    <scope>NUCLEOTIDE SEQUENCE</scope>
    <source>
        <strain evidence="11">CECT 7929</strain>
    </source>
</reference>
<keyword evidence="6 9" id="KW-1133">Transmembrane helix</keyword>
<dbReference type="InterPro" id="IPR004563">
    <property type="entry name" value="Apolipo_AcylTrfase"/>
</dbReference>
<feature type="domain" description="CN hydrolase" evidence="10">
    <location>
        <begin position="228"/>
        <end position="475"/>
    </location>
</feature>
<dbReference type="Proteomes" id="UP000838672">
    <property type="component" value="Unassembled WGS sequence"/>
</dbReference>
<dbReference type="EC" id="2.3.1.269" evidence="9"/>
<evidence type="ECO:0000256" key="7">
    <source>
        <dbReference type="ARBA" id="ARBA00023136"/>
    </source>
</evidence>
<dbReference type="Gene3D" id="3.60.110.10">
    <property type="entry name" value="Carbon-nitrogen hydrolase"/>
    <property type="match status" value="1"/>
</dbReference>
<keyword evidence="5 9" id="KW-0812">Transmembrane</keyword>
<evidence type="ECO:0000256" key="2">
    <source>
        <dbReference type="ARBA" id="ARBA00010065"/>
    </source>
</evidence>
<dbReference type="NCBIfam" id="TIGR00546">
    <property type="entry name" value="lnt"/>
    <property type="match status" value="1"/>
</dbReference>
<evidence type="ECO:0000256" key="1">
    <source>
        <dbReference type="ARBA" id="ARBA00004651"/>
    </source>
</evidence>
<feature type="transmembrane region" description="Helical" evidence="9">
    <location>
        <begin position="195"/>
        <end position="212"/>
    </location>
</feature>
<keyword evidence="8 9" id="KW-0012">Acyltransferase</keyword>
<dbReference type="SUPFAM" id="SSF56317">
    <property type="entry name" value="Carbon-nitrogen hydrolase"/>
    <property type="match status" value="1"/>
</dbReference>
<dbReference type="InterPro" id="IPR045378">
    <property type="entry name" value="LNT_N"/>
</dbReference>
<dbReference type="CDD" id="cd07571">
    <property type="entry name" value="ALP_N-acyl_transferase"/>
    <property type="match status" value="1"/>
</dbReference>
<evidence type="ECO:0000256" key="3">
    <source>
        <dbReference type="ARBA" id="ARBA00022475"/>
    </source>
</evidence>
<keyword evidence="3 9" id="KW-1003">Cell membrane</keyword>
<evidence type="ECO:0000256" key="8">
    <source>
        <dbReference type="ARBA" id="ARBA00023315"/>
    </source>
</evidence>
<comment type="subcellular location">
    <subcellularLocation>
        <location evidence="1 9">Cell membrane</location>
        <topology evidence="1 9">Multi-pass membrane protein</topology>
    </subcellularLocation>
</comment>
<dbReference type="HAMAP" id="MF_01148">
    <property type="entry name" value="Lnt"/>
    <property type="match status" value="1"/>
</dbReference>
<feature type="transmembrane region" description="Helical" evidence="9">
    <location>
        <begin position="121"/>
        <end position="142"/>
    </location>
</feature>